<keyword evidence="1" id="KW-0812">Transmembrane</keyword>
<evidence type="ECO:0000313" key="3">
    <source>
        <dbReference type="Proteomes" id="UP001152607"/>
    </source>
</evidence>
<evidence type="ECO:0000313" key="2">
    <source>
        <dbReference type="EMBL" id="CAI6337741.1"/>
    </source>
</evidence>
<keyword evidence="1" id="KW-0472">Membrane</keyword>
<name>A0A9W4UKA7_9PLEO</name>
<sequence>MLCINLPSFLSLAFLKKTSPPTPLCKDATISKKLSVHMYIHIALFIFPHSYKKNPDLHTYFLFIYLSWSLGDLITQRWVTAIKRPKKRAITKRT</sequence>
<protein>
    <submittedName>
        <fullName evidence="2">Uncharacterized protein</fullName>
    </submittedName>
</protein>
<comment type="caution">
    <text evidence="2">The sequence shown here is derived from an EMBL/GenBank/DDBJ whole genome shotgun (WGS) entry which is preliminary data.</text>
</comment>
<dbReference type="AlphaFoldDB" id="A0A9W4UKA7"/>
<keyword evidence="3" id="KW-1185">Reference proteome</keyword>
<proteinExistence type="predicted"/>
<dbReference type="EMBL" id="CAOQHR010000007">
    <property type="protein sequence ID" value="CAI6337741.1"/>
    <property type="molecule type" value="Genomic_DNA"/>
</dbReference>
<keyword evidence="1" id="KW-1133">Transmembrane helix</keyword>
<accession>A0A9W4UKA7</accession>
<feature type="transmembrane region" description="Helical" evidence="1">
    <location>
        <begin position="57"/>
        <end position="79"/>
    </location>
</feature>
<dbReference type="Proteomes" id="UP001152607">
    <property type="component" value="Unassembled WGS sequence"/>
</dbReference>
<reference evidence="2" key="1">
    <citation type="submission" date="2023-01" db="EMBL/GenBank/DDBJ databases">
        <authorList>
            <person name="Van Ghelder C."/>
            <person name="Rancurel C."/>
        </authorList>
    </citation>
    <scope>NUCLEOTIDE SEQUENCE</scope>
    <source>
        <strain evidence="2">CNCM I-4278</strain>
    </source>
</reference>
<organism evidence="2 3">
    <name type="scientific">Periconia digitata</name>
    <dbReference type="NCBI Taxonomy" id="1303443"/>
    <lineage>
        <taxon>Eukaryota</taxon>
        <taxon>Fungi</taxon>
        <taxon>Dikarya</taxon>
        <taxon>Ascomycota</taxon>
        <taxon>Pezizomycotina</taxon>
        <taxon>Dothideomycetes</taxon>
        <taxon>Pleosporomycetidae</taxon>
        <taxon>Pleosporales</taxon>
        <taxon>Massarineae</taxon>
        <taxon>Periconiaceae</taxon>
        <taxon>Periconia</taxon>
    </lineage>
</organism>
<evidence type="ECO:0000256" key="1">
    <source>
        <dbReference type="SAM" id="Phobius"/>
    </source>
</evidence>
<gene>
    <name evidence="2" type="ORF">PDIGIT_LOCUS10856</name>
</gene>